<dbReference type="Pfam" id="PF02005">
    <property type="entry name" value="TRM"/>
    <property type="match status" value="1"/>
</dbReference>
<dbReference type="Gene3D" id="3.30.56.70">
    <property type="entry name" value="N2,N2-dimethylguanosine tRNA methyltransferase, C-terminal domain"/>
    <property type="match status" value="1"/>
</dbReference>
<evidence type="ECO:0000256" key="10">
    <source>
        <dbReference type="ARBA" id="ARBA00082896"/>
    </source>
</evidence>
<dbReference type="FunFam" id="3.30.56.70:FF:000001">
    <property type="entry name" value="tRNA (guanine(26)-N(2))-dimethyltransferase"/>
    <property type="match status" value="1"/>
</dbReference>
<comment type="catalytic activity">
    <reaction evidence="8">
        <text>guanosine(26) in tRNA + 2 S-adenosyl-L-methionine = N(2)-dimethylguanosine(26) in tRNA + 2 S-adenosyl-L-homocysteine + 2 H(+)</text>
        <dbReference type="Rhea" id="RHEA:43140"/>
        <dbReference type="Rhea" id="RHEA-COMP:10359"/>
        <dbReference type="Rhea" id="RHEA-COMP:10360"/>
        <dbReference type="ChEBI" id="CHEBI:15378"/>
        <dbReference type="ChEBI" id="CHEBI:57856"/>
        <dbReference type="ChEBI" id="CHEBI:59789"/>
        <dbReference type="ChEBI" id="CHEBI:74269"/>
        <dbReference type="ChEBI" id="CHEBI:74513"/>
        <dbReference type="EC" id="2.1.1.216"/>
    </reaction>
</comment>
<keyword evidence="3 12" id="KW-0808">Transferase</keyword>
<dbReference type="GO" id="GO:0000049">
    <property type="term" value="F:tRNA binding"/>
    <property type="evidence" value="ECO:0007669"/>
    <property type="project" value="UniProtKB-UniRule"/>
</dbReference>
<keyword evidence="5 12" id="KW-0819">tRNA processing</keyword>
<evidence type="ECO:0000256" key="3">
    <source>
        <dbReference type="ARBA" id="ARBA00022679"/>
    </source>
</evidence>
<gene>
    <name evidence="13" type="ORF">BJ508DRAFT_199434</name>
</gene>
<keyword evidence="1 12" id="KW-0820">tRNA-binding</keyword>
<dbReference type="Proteomes" id="UP000275078">
    <property type="component" value="Unassembled WGS sequence"/>
</dbReference>
<sequence>VQEGLARIIIQRDGEVFYNPIQIFNRDLTVAAINSFKILAEKEAQKGTPNSSKTERVGFSILDALSASGLRAIRYALEIPGLNSVTAVDNSTTSILEIQRNIEVNGVTAKVDYVYDDTVAFMHSRSREFSVIDLDPYGSAAPFLDAAITAVKDGGLLCVTCTDAAVWASSAYPEKCFALYGGIPSKGDYSHEAGIRIILHAIATCAARYGITVDPLLCVKIDFYARLFVRLRHSPLAVKLLGQSSMVVYTCDEGCGSWTQQSLGSAKAKNHETGSSTYKFARPTLNAQFSTGGRCLHCGSRLSLAGPMYAADLHNSEFIALMQKTVNGELGKPLRTRKRINGLLVTVKQEIEFGPFFFLPNRLAKVIRCPTPPLWALQEFLLQLGYTSGRSHCRPGSIKTDAPWHVIWEAMR</sequence>
<keyword evidence="4 12" id="KW-0949">S-adenosyl-L-methionine</keyword>
<dbReference type="InterPro" id="IPR002905">
    <property type="entry name" value="Trm1"/>
</dbReference>
<dbReference type="EMBL" id="ML119676">
    <property type="protein sequence ID" value="RPA81786.1"/>
    <property type="molecule type" value="Genomic_DNA"/>
</dbReference>
<evidence type="ECO:0000256" key="12">
    <source>
        <dbReference type="PROSITE-ProRule" id="PRU00958"/>
    </source>
</evidence>
<dbReference type="AlphaFoldDB" id="A0A3N4I8I9"/>
<dbReference type="Gene3D" id="3.40.50.150">
    <property type="entry name" value="Vaccinia Virus protein VP39"/>
    <property type="match status" value="1"/>
</dbReference>
<evidence type="ECO:0000256" key="2">
    <source>
        <dbReference type="ARBA" id="ARBA00022603"/>
    </source>
</evidence>
<evidence type="ECO:0000256" key="11">
    <source>
        <dbReference type="ARBA" id="ARBA00083299"/>
    </source>
</evidence>
<evidence type="ECO:0000256" key="9">
    <source>
        <dbReference type="ARBA" id="ARBA00077143"/>
    </source>
</evidence>
<keyword evidence="2 12" id="KW-0489">Methyltransferase</keyword>
<reference evidence="13 14" key="1">
    <citation type="journal article" date="2018" name="Nat. Ecol. Evol.">
        <title>Pezizomycetes genomes reveal the molecular basis of ectomycorrhizal truffle lifestyle.</title>
        <authorList>
            <person name="Murat C."/>
            <person name="Payen T."/>
            <person name="Noel B."/>
            <person name="Kuo A."/>
            <person name="Morin E."/>
            <person name="Chen J."/>
            <person name="Kohler A."/>
            <person name="Krizsan K."/>
            <person name="Balestrini R."/>
            <person name="Da Silva C."/>
            <person name="Montanini B."/>
            <person name="Hainaut M."/>
            <person name="Levati E."/>
            <person name="Barry K.W."/>
            <person name="Belfiori B."/>
            <person name="Cichocki N."/>
            <person name="Clum A."/>
            <person name="Dockter R.B."/>
            <person name="Fauchery L."/>
            <person name="Guy J."/>
            <person name="Iotti M."/>
            <person name="Le Tacon F."/>
            <person name="Lindquist E.A."/>
            <person name="Lipzen A."/>
            <person name="Malagnac F."/>
            <person name="Mello A."/>
            <person name="Molinier V."/>
            <person name="Miyauchi S."/>
            <person name="Poulain J."/>
            <person name="Riccioni C."/>
            <person name="Rubini A."/>
            <person name="Sitrit Y."/>
            <person name="Splivallo R."/>
            <person name="Traeger S."/>
            <person name="Wang M."/>
            <person name="Zifcakova L."/>
            <person name="Wipf D."/>
            <person name="Zambonelli A."/>
            <person name="Paolocci F."/>
            <person name="Nowrousian M."/>
            <person name="Ottonello S."/>
            <person name="Baldrian P."/>
            <person name="Spatafora J.W."/>
            <person name="Henrissat B."/>
            <person name="Nagy L.G."/>
            <person name="Aury J.M."/>
            <person name="Wincker P."/>
            <person name="Grigoriev I.V."/>
            <person name="Bonfante P."/>
            <person name="Martin F.M."/>
        </authorList>
    </citation>
    <scope>NUCLEOTIDE SEQUENCE [LARGE SCALE GENOMIC DNA]</scope>
    <source>
        <strain evidence="13 14">RN42</strain>
    </source>
</reference>
<keyword evidence="14" id="KW-1185">Reference proteome</keyword>
<dbReference type="GO" id="GO:0002940">
    <property type="term" value="P:tRNA N2-guanine methylation"/>
    <property type="evidence" value="ECO:0007669"/>
    <property type="project" value="TreeGrafter"/>
</dbReference>
<dbReference type="InterPro" id="IPR029063">
    <property type="entry name" value="SAM-dependent_MTases_sf"/>
</dbReference>
<proteinExistence type="inferred from homology"/>
<comment type="similarity">
    <text evidence="12">Belongs to the class I-like SAM-binding methyltransferase superfamily. Trm1 family.</text>
</comment>
<accession>A0A3N4I8I9</accession>
<dbReference type="GO" id="GO:0005634">
    <property type="term" value="C:nucleus"/>
    <property type="evidence" value="ECO:0007669"/>
    <property type="project" value="TreeGrafter"/>
</dbReference>
<evidence type="ECO:0000313" key="13">
    <source>
        <dbReference type="EMBL" id="RPA81786.1"/>
    </source>
</evidence>
<dbReference type="GO" id="GO:0160104">
    <property type="term" value="F:tRNA (guanine(26)-N2)-dimethyltransferase activity"/>
    <property type="evidence" value="ECO:0007669"/>
    <property type="project" value="UniProtKB-EC"/>
</dbReference>
<feature type="non-terminal residue" evidence="13">
    <location>
        <position position="1"/>
    </location>
</feature>
<evidence type="ECO:0000313" key="14">
    <source>
        <dbReference type="Proteomes" id="UP000275078"/>
    </source>
</evidence>
<organism evidence="13 14">
    <name type="scientific">Ascobolus immersus RN42</name>
    <dbReference type="NCBI Taxonomy" id="1160509"/>
    <lineage>
        <taxon>Eukaryota</taxon>
        <taxon>Fungi</taxon>
        <taxon>Dikarya</taxon>
        <taxon>Ascomycota</taxon>
        <taxon>Pezizomycotina</taxon>
        <taxon>Pezizomycetes</taxon>
        <taxon>Pezizales</taxon>
        <taxon>Ascobolaceae</taxon>
        <taxon>Ascobolus</taxon>
    </lineage>
</organism>
<dbReference type="PANTHER" id="PTHR10631:SF3">
    <property type="entry name" value="TRNA (GUANINE(26)-N(2))-DIMETHYLTRANSFERASE"/>
    <property type="match status" value="1"/>
</dbReference>
<evidence type="ECO:0000256" key="5">
    <source>
        <dbReference type="ARBA" id="ARBA00022694"/>
    </source>
</evidence>
<protein>
    <recommendedName>
        <fullName evidence="7">tRNA (guanine(26)-N(2))-dimethyltransferase</fullName>
        <ecNumber evidence="7">2.1.1.216</ecNumber>
    </recommendedName>
    <alternativeName>
        <fullName evidence="10">tRNA 2,2-dimethylguanosine-26 methyltransferase</fullName>
    </alternativeName>
    <alternativeName>
        <fullName evidence="9">tRNA(guanine-26,N(2)-N(2)) methyltransferase</fullName>
    </alternativeName>
    <alternativeName>
        <fullName evidence="11">tRNA(m(2,2)G26)dimethyltransferase</fullName>
    </alternativeName>
</protein>
<dbReference type="FunFam" id="3.40.50.150:FF:000051">
    <property type="entry name" value="tRNA (guanine(26)-N(2))-dimethyltransferase"/>
    <property type="match status" value="1"/>
</dbReference>
<dbReference type="PANTHER" id="PTHR10631">
    <property type="entry name" value="N 2 ,N 2 -DIMETHYLGUANOSINE TRNA METHYLTRANSFERASE"/>
    <property type="match status" value="1"/>
</dbReference>
<dbReference type="SUPFAM" id="SSF53335">
    <property type="entry name" value="S-adenosyl-L-methionine-dependent methyltransferases"/>
    <property type="match status" value="1"/>
</dbReference>
<feature type="non-terminal residue" evidence="13">
    <location>
        <position position="412"/>
    </location>
</feature>
<dbReference type="STRING" id="1160509.A0A3N4I8I9"/>
<dbReference type="NCBIfam" id="TIGR00308">
    <property type="entry name" value="TRM1"/>
    <property type="match status" value="1"/>
</dbReference>
<name>A0A3N4I8I9_ASCIM</name>
<dbReference type="PROSITE" id="PS51626">
    <property type="entry name" value="SAM_MT_TRM1"/>
    <property type="match status" value="1"/>
</dbReference>
<dbReference type="EC" id="2.1.1.216" evidence="7"/>
<evidence type="ECO:0000256" key="8">
    <source>
        <dbReference type="ARBA" id="ARBA00051897"/>
    </source>
</evidence>
<dbReference type="InterPro" id="IPR042296">
    <property type="entry name" value="tRNA_met_Trm1_C"/>
</dbReference>
<evidence type="ECO:0000256" key="1">
    <source>
        <dbReference type="ARBA" id="ARBA00022555"/>
    </source>
</evidence>
<evidence type="ECO:0000256" key="7">
    <source>
        <dbReference type="ARBA" id="ARBA00039099"/>
    </source>
</evidence>
<evidence type="ECO:0000256" key="6">
    <source>
        <dbReference type="ARBA" id="ARBA00022884"/>
    </source>
</evidence>
<keyword evidence="6 12" id="KW-0694">RNA-binding</keyword>
<dbReference type="OrthoDB" id="6349953at2759"/>
<evidence type="ECO:0000256" key="4">
    <source>
        <dbReference type="ARBA" id="ARBA00022691"/>
    </source>
</evidence>